<keyword evidence="4" id="KW-1015">Disulfide bond</keyword>
<dbReference type="AlphaFoldDB" id="A0ABD3GZG0"/>
<organism evidence="9 10">
    <name type="scientific">Riccia sorocarpa</name>
    <dbReference type="NCBI Taxonomy" id="122646"/>
    <lineage>
        <taxon>Eukaryota</taxon>
        <taxon>Viridiplantae</taxon>
        <taxon>Streptophyta</taxon>
        <taxon>Embryophyta</taxon>
        <taxon>Marchantiophyta</taxon>
        <taxon>Marchantiopsida</taxon>
        <taxon>Marchantiidae</taxon>
        <taxon>Marchantiales</taxon>
        <taxon>Ricciaceae</taxon>
        <taxon>Riccia</taxon>
    </lineage>
</organism>
<dbReference type="InterPro" id="IPR036188">
    <property type="entry name" value="FAD/NAD-bd_sf"/>
</dbReference>
<protein>
    <recommendedName>
        <fullName evidence="7 8">Glucose-methanol-choline oxidoreductase N-terminal domain-containing protein</fullName>
    </recommendedName>
</protein>
<comment type="caution">
    <text evidence="9">The sequence shown here is derived from an EMBL/GenBank/DDBJ whole genome shotgun (WGS) entry which is preliminary data.</text>
</comment>
<feature type="binding site" evidence="3">
    <location>
        <begin position="77"/>
        <end position="78"/>
    </location>
    <ligand>
        <name>FAD</name>
        <dbReference type="ChEBI" id="CHEBI:57692"/>
    </ligand>
</feature>
<evidence type="ECO:0000256" key="4">
    <source>
        <dbReference type="PIRSR" id="PIRSR000137-3"/>
    </source>
</evidence>
<feature type="binding site" evidence="3">
    <location>
        <begin position="546"/>
        <end position="547"/>
    </location>
    <ligand>
        <name>FAD</name>
        <dbReference type="ChEBI" id="CHEBI:57692"/>
    </ligand>
</feature>
<dbReference type="PANTHER" id="PTHR45968">
    <property type="entry name" value="OSJNBA0019K04.7 PROTEIN"/>
    <property type="match status" value="1"/>
</dbReference>
<keyword evidence="2 6" id="KW-0732">Signal</keyword>
<feature type="domain" description="Glucose-methanol-choline oxidoreductase N-terminal" evidence="7">
    <location>
        <begin position="123"/>
        <end position="146"/>
    </location>
</feature>
<feature type="domain" description="Glucose-methanol-choline oxidoreductase N-terminal" evidence="8">
    <location>
        <begin position="284"/>
        <end position="298"/>
    </location>
</feature>
<evidence type="ECO:0000256" key="3">
    <source>
        <dbReference type="PIRSR" id="PIRSR000137-2"/>
    </source>
</evidence>
<dbReference type="EMBL" id="JBJQOH010000006">
    <property type="protein sequence ID" value="KAL3682534.1"/>
    <property type="molecule type" value="Genomic_DNA"/>
</dbReference>
<dbReference type="InterPro" id="IPR012132">
    <property type="entry name" value="GMC_OxRdtase"/>
</dbReference>
<dbReference type="PROSITE" id="PS00623">
    <property type="entry name" value="GMC_OXRED_1"/>
    <property type="match status" value="1"/>
</dbReference>
<comment type="similarity">
    <text evidence="1 5">Belongs to the GMC oxidoreductase family.</text>
</comment>
<dbReference type="Proteomes" id="UP001633002">
    <property type="component" value="Unassembled WGS sequence"/>
</dbReference>
<dbReference type="PROSITE" id="PS00624">
    <property type="entry name" value="GMC_OXRED_2"/>
    <property type="match status" value="1"/>
</dbReference>
<evidence type="ECO:0000259" key="8">
    <source>
        <dbReference type="PROSITE" id="PS00624"/>
    </source>
</evidence>
<evidence type="ECO:0000313" key="10">
    <source>
        <dbReference type="Proteomes" id="UP001633002"/>
    </source>
</evidence>
<dbReference type="PIRSF" id="PIRSF000137">
    <property type="entry name" value="Alcohol_oxidase"/>
    <property type="match status" value="1"/>
</dbReference>
<reference evidence="9 10" key="1">
    <citation type="submission" date="2024-09" db="EMBL/GenBank/DDBJ databases">
        <title>Chromosome-scale assembly of Riccia sorocarpa.</title>
        <authorList>
            <person name="Paukszto L."/>
        </authorList>
    </citation>
    <scope>NUCLEOTIDE SEQUENCE [LARGE SCALE GENOMIC DNA]</scope>
    <source>
        <strain evidence="9">LP-2024</strain>
        <tissue evidence="9">Aerial parts of the thallus</tissue>
    </source>
</reference>
<keyword evidence="3 5" id="KW-0274">FAD</keyword>
<evidence type="ECO:0000256" key="5">
    <source>
        <dbReference type="RuleBase" id="RU003968"/>
    </source>
</evidence>
<dbReference type="InterPro" id="IPR051871">
    <property type="entry name" value="GMC_Oxidoreductase-Related"/>
</dbReference>
<dbReference type="SUPFAM" id="SSF54373">
    <property type="entry name" value="FAD-linked reductases, C-terminal domain"/>
    <property type="match status" value="1"/>
</dbReference>
<gene>
    <name evidence="9" type="ORF">R1sor_000556</name>
</gene>
<dbReference type="InterPro" id="IPR000172">
    <property type="entry name" value="GMC_OxRdtase_N"/>
</dbReference>
<evidence type="ECO:0000256" key="6">
    <source>
        <dbReference type="SAM" id="SignalP"/>
    </source>
</evidence>
<feature type="chain" id="PRO_5044862401" description="Glucose-methanol-choline oxidoreductase N-terminal domain-containing protein" evidence="6">
    <location>
        <begin position="26"/>
        <end position="570"/>
    </location>
</feature>
<evidence type="ECO:0000313" key="9">
    <source>
        <dbReference type="EMBL" id="KAL3682534.1"/>
    </source>
</evidence>
<proteinExistence type="inferred from homology"/>
<name>A0ABD3GZG0_9MARC</name>
<sequence length="570" mass="61559">MERLSTLLFAEAVLLLFMTICTTMAAAVSVDGQYSFVMNSSTSPVQAEYDYIIVGGGTAGCPLAATLSEKYKVIVLERGGAPFEKPNVQSINNFARVLADIDDATISPAQGFQSLDGVYNRRARVLGGGSAINAGFFSRANPEWINNRHMKWNRVNASFEWVEAVVASFPSMGPWQTTVFDGLLEIGVGPNNGFTYDHKLGVKVGGSIFDQTGHRRTAADLLQYANADNIFVYTYANAHQILFGFDPTTGKPQATGVLYTDENGRAHRALLSNTKGSEVIISAGALGSPQLLMLSGIGPADHLSEFNIPVVLDQPGVGSGMCDNPTLTMMVPSRVPLEQSLISTVGILAGGFYIEAASGPNEALGEVVALNTLDPGYRNFDLLRTFASTIPTFPQDVLQEIANSGVLLGKIADPVSTGYLRLNNTDVRQNPIVKFNYFEDPADIYACIEGVRVMVELTRSRAMSNLTYPLPESVKTFAGYVAPMAPDTTQAALLGQWCRQTVLTIWHFHGGNYRDVVVDHTYRVIGADALRVIDGSTFNSSPGTNPQATVMMLGRYMGLEILDERANTST</sequence>
<feature type="binding site" evidence="3">
    <location>
        <position position="535"/>
    </location>
    <ligand>
        <name>FAD</name>
        <dbReference type="ChEBI" id="CHEBI:57692"/>
    </ligand>
</feature>
<keyword evidence="10" id="KW-1185">Reference proteome</keyword>
<dbReference type="PANTHER" id="PTHR45968:SF3">
    <property type="entry name" value="OS04G0573100 PROTEIN"/>
    <property type="match status" value="1"/>
</dbReference>
<comment type="cofactor">
    <cofactor evidence="3">
        <name>FAD</name>
        <dbReference type="ChEBI" id="CHEBI:57692"/>
    </cofactor>
</comment>
<accession>A0ABD3GZG0</accession>
<dbReference type="Gene3D" id="3.50.50.60">
    <property type="entry name" value="FAD/NAD(P)-binding domain"/>
    <property type="match status" value="1"/>
</dbReference>
<evidence type="ECO:0000256" key="2">
    <source>
        <dbReference type="ARBA" id="ARBA00022729"/>
    </source>
</evidence>
<feature type="signal peptide" evidence="6">
    <location>
        <begin position="1"/>
        <end position="25"/>
    </location>
</feature>
<dbReference type="SUPFAM" id="SSF51905">
    <property type="entry name" value="FAD/NAD(P)-binding domain"/>
    <property type="match status" value="1"/>
</dbReference>
<feature type="binding site" evidence="3">
    <location>
        <position position="125"/>
    </location>
    <ligand>
        <name>FAD</name>
        <dbReference type="ChEBI" id="CHEBI:57692"/>
    </ligand>
</feature>
<dbReference type="Pfam" id="PF00732">
    <property type="entry name" value="GMC_oxred_N"/>
    <property type="match status" value="1"/>
</dbReference>
<dbReference type="InterPro" id="IPR007867">
    <property type="entry name" value="GMC_OxRtase_C"/>
</dbReference>
<evidence type="ECO:0000259" key="7">
    <source>
        <dbReference type="PROSITE" id="PS00623"/>
    </source>
</evidence>
<dbReference type="Gene3D" id="3.30.410.40">
    <property type="match status" value="1"/>
</dbReference>
<feature type="disulfide bond" evidence="4">
    <location>
        <begin position="447"/>
        <end position="498"/>
    </location>
</feature>
<dbReference type="Pfam" id="PF05199">
    <property type="entry name" value="GMC_oxred_C"/>
    <property type="match status" value="1"/>
</dbReference>
<keyword evidence="5" id="KW-0285">Flavoprotein</keyword>
<evidence type="ECO:0000256" key="1">
    <source>
        <dbReference type="ARBA" id="ARBA00010790"/>
    </source>
</evidence>
<feature type="binding site" evidence="3">
    <location>
        <begin position="506"/>
        <end position="507"/>
    </location>
    <ligand>
        <name>FAD</name>
        <dbReference type="ChEBI" id="CHEBI:57692"/>
    </ligand>
</feature>